<dbReference type="OrthoDB" id="32510at2"/>
<protein>
    <submittedName>
        <fullName evidence="1">Transcriptional regulator</fullName>
    </submittedName>
</protein>
<dbReference type="RefSeq" id="WP_111147874.1">
    <property type="nucleotide sequence ID" value="NZ_QKRB01000051.1"/>
</dbReference>
<dbReference type="GO" id="GO:0003700">
    <property type="term" value="F:DNA-binding transcription factor activity"/>
    <property type="evidence" value="ECO:0007669"/>
    <property type="project" value="TreeGrafter"/>
</dbReference>
<dbReference type="Gene3D" id="1.10.10.10">
    <property type="entry name" value="Winged helix-like DNA-binding domain superfamily/Winged helix DNA-binding domain"/>
    <property type="match status" value="1"/>
</dbReference>
<comment type="caution">
    <text evidence="1">The sequence shown here is derived from an EMBL/GenBank/DDBJ whole genome shotgun (WGS) entry which is preliminary data.</text>
</comment>
<evidence type="ECO:0000313" key="2">
    <source>
        <dbReference type="Proteomes" id="UP000249522"/>
    </source>
</evidence>
<dbReference type="SUPFAM" id="SSF46785">
    <property type="entry name" value="Winged helix' DNA-binding domain"/>
    <property type="match status" value="1"/>
</dbReference>
<organism evidence="1 2">
    <name type="scientific">Paenibacillus sambharensis</name>
    <dbReference type="NCBI Taxonomy" id="1803190"/>
    <lineage>
        <taxon>Bacteria</taxon>
        <taxon>Bacillati</taxon>
        <taxon>Bacillota</taxon>
        <taxon>Bacilli</taxon>
        <taxon>Bacillales</taxon>
        <taxon>Paenibacillaceae</taxon>
        <taxon>Paenibacillus</taxon>
    </lineage>
</organism>
<accession>A0A2W1L6S0</accession>
<dbReference type="PROSITE" id="PS51197">
    <property type="entry name" value="HTH_RRF2_2"/>
    <property type="match status" value="1"/>
</dbReference>
<dbReference type="Pfam" id="PF02082">
    <property type="entry name" value="Rrf2"/>
    <property type="match status" value="1"/>
</dbReference>
<sequence length="145" mass="16212">MRTDRCANPSPSQKWFGLSLQALVVLSRQEGISPSCDIARRLQSEATLLRKIMAKLAKENILETREGRDGGYKLKKRAEDLTLAEVYRALEMEEAVCSGMRLTAGDHPLGEKLESAFNDIKDELDRKVLEVLGNYTIADLAAKME</sequence>
<dbReference type="Proteomes" id="UP000249522">
    <property type="component" value="Unassembled WGS sequence"/>
</dbReference>
<dbReference type="InterPro" id="IPR036388">
    <property type="entry name" value="WH-like_DNA-bd_sf"/>
</dbReference>
<gene>
    <name evidence="1" type="ORF">DNH61_17015</name>
</gene>
<dbReference type="PANTHER" id="PTHR33221:SF15">
    <property type="entry name" value="HTH-TYPE TRANSCRIPTIONAL REGULATOR YWGB-RELATED"/>
    <property type="match status" value="1"/>
</dbReference>
<evidence type="ECO:0000313" key="1">
    <source>
        <dbReference type="EMBL" id="PZD94653.1"/>
    </source>
</evidence>
<dbReference type="AlphaFoldDB" id="A0A2W1L6S0"/>
<dbReference type="InterPro" id="IPR036390">
    <property type="entry name" value="WH_DNA-bd_sf"/>
</dbReference>
<proteinExistence type="predicted"/>
<keyword evidence="2" id="KW-1185">Reference proteome</keyword>
<name>A0A2W1L6S0_9BACL</name>
<dbReference type="GO" id="GO:0005829">
    <property type="term" value="C:cytosol"/>
    <property type="evidence" value="ECO:0007669"/>
    <property type="project" value="TreeGrafter"/>
</dbReference>
<dbReference type="InterPro" id="IPR000944">
    <property type="entry name" value="Tscrpt_reg_Rrf2"/>
</dbReference>
<dbReference type="PANTHER" id="PTHR33221">
    <property type="entry name" value="WINGED HELIX-TURN-HELIX TRANSCRIPTIONAL REGULATOR, RRF2 FAMILY"/>
    <property type="match status" value="1"/>
</dbReference>
<dbReference type="EMBL" id="QKRB01000051">
    <property type="protein sequence ID" value="PZD94653.1"/>
    <property type="molecule type" value="Genomic_DNA"/>
</dbReference>
<reference evidence="1 2" key="1">
    <citation type="submission" date="2018-06" db="EMBL/GenBank/DDBJ databases">
        <title>Paenibacillus imtechensis sp. nov.</title>
        <authorList>
            <person name="Pinnaka A.K."/>
            <person name="Singh H."/>
            <person name="Kaur M."/>
        </authorList>
    </citation>
    <scope>NUCLEOTIDE SEQUENCE [LARGE SCALE GENOMIC DNA]</scope>
    <source>
        <strain evidence="1 2">SMB1</strain>
    </source>
</reference>